<proteinExistence type="predicted"/>
<accession>A0A502FZN2</accession>
<dbReference type="EMBL" id="RCZC01000002">
    <property type="protein sequence ID" value="TPG55028.1"/>
    <property type="molecule type" value="Genomic_DNA"/>
</dbReference>
<dbReference type="RefSeq" id="WP_140850163.1">
    <property type="nucleotide sequence ID" value="NZ_RCZC01000002.1"/>
</dbReference>
<dbReference type="InterPro" id="IPR032466">
    <property type="entry name" value="Metal_Hydrolase"/>
</dbReference>
<name>A0A502FZN2_9SPHN</name>
<comment type="caution">
    <text evidence="3">The sequence shown here is derived from an EMBL/GenBank/DDBJ whole genome shotgun (WGS) entry which is preliminary data.</text>
</comment>
<feature type="chain" id="PRO_5021388788" evidence="1">
    <location>
        <begin position="28"/>
        <end position="597"/>
    </location>
</feature>
<dbReference type="Proteomes" id="UP000319931">
    <property type="component" value="Unassembled WGS sequence"/>
</dbReference>
<evidence type="ECO:0000313" key="3">
    <source>
        <dbReference type="EMBL" id="TPG55028.1"/>
    </source>
</evidence>
<dbReference type="OrthoDB" id="8098664at2"/>
<dbReference type="SUPFAM" id="SSF51338">
    <property type="entry name" value="Composite domain of metallo-dependent hydrolases"/>
    <property type="match status" value="1"/>
</dbReference>
<dbReference type="Pfam" id="PF01979">
    <property type="entry name" value="Amidohydro_1"/>
    <property type="match status" value="1"/>
</dbReference>
<keyword evidence="3" id="KW-0378">Hydrolase</keyword>
<feature type="domain" description="Amidohydrolase-related" evidence="2">
    <location>
        <begin position="81"/>
        <end position="410"/>
    </location>
</feature>
<dbReference type="SUPFAM" id="SSF51556">
    <property type="entry name" value="Metallo-dependent hydrolases"/>
    <property type="match status" value="1"/>
</dbReference>
<dbReference type="Gene3D" id="2.30.40.10">
    <property type="entry name" value="Urease, subunit C, domain 1"/>
    <property type="match status" value="1"/>
</dbReference>
<feature type="signal peptide" evidence="1">
    <location>
        <begin position="1"/>
        <end position="27"/>
    </location>
</feature>
<protein>
    <submittedName>
        <fullName evidence="3">Amidohydrolase</fullName>
    </submittedName>
</protein>
<dbReference type="Gene3D" id="3.40.50.10910">
    <property type="entry name" value="Amidohydrolase"/>
    <property type="match status" value="1"/>
</dbReference>
<dbReference type="GO" id="GO:0016810">
    <property type="term" value="F:hydrolase activity, acting on carbon-nitrogen (but not peptide) bonds"/>
    <property type="evidence" value="ECO:0007669"/>
    <property type="project" value="InterPro"/>
</dbReference>
<dbReference type="Gene3D" id="3.30.110.90">
    <property type="entry name" value="Amidohydrolase"/>
    <property type="match status" value="1"/>
</dbReference>
<sequence>MTKRFLCTLAVGAAGIALIGARAPISAQGTTAIVGAVVFDATGAPPHPATVLIEGDRIVAVGPDLKVPAGAKVIDATGEALLPGFYDLHTHWTPSGDPGVTPAIASAYVAAGVTTSNDFNSAPEAFEARRRWLASLAVAPHVNLCGRLSTPGGHGADWADTATTKMIVTPQSARAGVDQILPYKPDCLGEVMTDGWRYGLSPDNTSMNEDALTALVDEAHKSNIPVLTHTLRTEKGAEAGRAKVDVIAHALQDLPLTDQQVATIRAGGSAFAPTLAVYDPSKPGHRTAPGADEARRVRAAANWSNARSNTKKLYDAGVPVVSGTDAGMPGTPHGIAVLRELELLVQAGLPPAGALTAATANSARVMHQLDDRGTIETGKRADLVLIKGTPWKTIGDVEKIDRVLVDGRLVYGPGAPPPNPVQPMPAVAVGPLVDDFERTDGRSNLDTLVVTDPDGGIERSVEVIDIVSREDGGHALSMIGRMAVKPDPQIAIVLPLTKGAIQPADLRRYHGIKVELRGVGSYEVALNTLSGTYAAAVSAGTKWQTIEVPFDSLKKDRGRVEFPTEGWTGSDVLSLEIKAKRKSGETAWLMLDTVRFY</sequence>
<evidence type="ECO:0000259" key="2">
    <source>
        <dbReference type="Pfam" id="PF01979"/>
    </source>
</evidence>
<keyword evidence="1" id="KW-0732">Signal</keyword>
<evidence type="ECO:0000313" key="4">
    <source>
        <dbReference type="Proteomes" id="UP000319931"/>
    </source>
</evidence>
<evidence type="ECO:0000256" key="1">
    <source>
        <dbReference type="SAM" id="SignalP"/>
    </source>
</evidence>
<dbReference type="InterPro" id="IPR011059">
    <property type="entry name" value="Metal-dep_hydrolase_composite"/>
</dbReference>
<reference evidence="3 4" key="1">
    <citation type="journal article" date="2019" name="Environ. Microbiol.">
        <title>Species interactions and distinct microbial communities in high Arctic permafrost affected cryosols are associated with the CH4 and CO2 gas fluxes.</title>
        <authorList>
            <person name="Altshuler I."/>
            <person name="Hamel J."/>
            <person name="Turney S."/>
            <person name="Magnuson E."/>
            <person name="Levesque R."/>
            <person name="Greer C."/>
            <person name="Whyte L.G."/>
        </authorList>
    </citation>
    <scope>NUCLEOTIDE SEQUENCE [LARGE SCALE GENOMIC DNA]</scope>
    <source>
        <strain evidence="3 4">E6.1</strain>
    </source>
</reference>
<dbReference type="PANTHER" id="PTHR43135:SF3">
    <property type="entry name" value="ALPHA-D-RIBOSE 1-METHYLPHOSPHONATE 5-TRIPHOSPHATE DIPHOSPHATASE"/>
    <property type="match status" value="1"/>
</dbReference>
<keyword evidence="4" id="KW-1185">Reference proteome</keyword>
<dbReference type="InterPro" id="IPR006680">
    <property type="entry name" value="Amidohydro-rel"/>
</dbReference>
<dbReference type="Gene3D" id="1.20.58.520">
    <property type="entry name" value="Amidohydrolase"/>
    <property type="match status" value="1"/>
</dbReference>
<organism evidence="3 4">
    <name type="scientific">Sphingomonas glacialis</name>
    <dbReference type="NCBI Taxonomy" id="658225"/>
    <lineage>
        <taxon>Bacteria</taxon>
        <taxon>Pseudomonadati</taxon>
        <taxon>Pseudomonadota</taxon>
        <taxon>Alphaproteobacteria</taxon>
        <taxon>Sphingomonadales</taxon>
        <taxon>Sphingomonadaceae</taxon>
        <taxon>Sphingomonas</taxon>
    </lineage>
</organism>
<dbReference type="PANTHER" id="PTHR43135">
    <property type="entry name" value="ALPHA-D-RIBOSE 1-METHYLPHOSPHONATE 5-TRIPHOSPHATE DIPHOSPHATASE"/>
    <property type="match status" value="1"/>
</dbReference>
<dbReference type="InterPro" id="IPR051781">
    <property type="entry name" value="Metallo-dep_Hydrolase"/>
</dbReference>
<gene>
    <name evidence="3" type="ORF">EAH76_10655</name>
</gene>
<dbReference type="AlphaFoldDB" id="A0A502FZN2"/>